<accession>A0ABU0HMH2</accession>
<sequence length="137" mass="15228">MKKVDPMSDETMFQNGFENRKTVLGAAHVEKSWANADDFNRPVQRLVTEYCWGEVWGDERLPFKTRSMLNIAMLTALNQHHELSVHVKGALTNGVTRDEIQAVLMQALVYCGAPAALAAFRTASAAIADWDKEHPAG</sequence>
<dbReference type="EC" id="4.1.1.44" evidence="2"/>
<gene>
    <name evidence="2" type="ORF">QO016_003008</name>
</gene>
<evidence type="ECO:0000313" key="2">
    <source>
        <dbReference type="EMBL" id="MDQ0443505.1"/>
    </source>
</evidence>
<proteinExistence type="predicted"/>
<keyword evidence="2" id="KW-0456">Lyase</keyword>
<dbReference type="SUPFAM" id="SSF69118">
    <property type="entry name" value="AhpD-like"/>
    <property type="match status" value="1"/>
</dbReference>
<dbReference type="RefSeq" id="WP_373320182.1">
    <property type="nucleotide sequence ID" value="NZ_BPQX01000013.1"/>
</dbReference>
<dbReference type="InterPro" id="IPR003779">
    <property type="entry name" value="CMD-like"/>
</dbReference>
<protein>
    <submittedName>
        <fullName evidence="2">4-carboxymuconolactone decarboxylase</fullName>
        <ecNumber evidence="2">4.1.1.44</ecNumber>
    </submittedName>
</protein>
<keyword evidence="3" id="KW-1185">Reference proteome</keyword>
<organism evidence="2 3">
    <name type="scientific">Methylobacterium persicinum</name>
    <dbReference type="NCBI Taxonomy" id="374426"/>
    <lineage>
        <taxon>Bacteria</taxon>
        <taxon>Pseudomonadati</taxon>
        <taxon>Pseudomonadota</taxon>
        <taxon>Alphaproteobacteria</taxon>
        <taxon>Hyphomicrobiales</taxon>
        <taxon>Methylobacteriaceae</taxon>
        <taxon>Methylobacterium</taxon>
    </lineage>
</organism>
<dbReference type="PANTHER" id="PTHR33570:SF2">
    <property type="entry name" value="CARBOXYMUCONOLACTONE DECARBOXYLASE-LIKE DOMAIN-CONTAINING PROTEIN"/>
    <property type="match status" value="1"/>
</dbReference>
<comment type="caution">
    <text evidence="2">The sequence shown here is derived from an EMBL/GenBank/DDBJ whole genome shotgun (WGS) entry which is preliminary data.</text>
</comment>
<evidence type="ECO:0000313" key="3">
    <source>
        <dbReference type="Proteomes" id="UP001236369"/>
    </source>
</evidence>
<dbReference type="EMBL" id="JAUSVV010000006">
    <property type="protein sequence ID" value="MDQ0443505.1"/>
    <property type="molecule type" value="Genomic_DNA"/>
</dbReference>
<dbReference type="GO" id="GO:0047575">
    <property type="term" value="F:4-carboxymuconolactone decarboxylase activity"/>
    <property type="evidence" value="ECO:0007669"/>
    <property type="project" value="UniProtKB-EC"/>
</dbReference>
<name>A0ABU0HMH2_9HYPH</name>
<dbReference type="Proteomes" id="UP001236369">
    <property type="component" value="Unassembled WGS sequence"/>
</dbReference>
<feature type="domain" description="Carboxymuconolactone decarboxylase-like" evidence="1">
    <location>
        <begin position="43"/>
        <end position="123"/>
    </location>
</feature>
<reference evidence="2 3" key="1">
    <citation type="submission" date="2023-07" db="EMBL/GenBank/DDBJ databases">
        <title>Genomic Encyclopedia of Type Strains, Phase IV (KMG-IV): sequencing the most valuable type-strain genomes for metagenomic binning, comparative biology and taxonomic classification.</title>
        <authorList>
            <person name="Goeker M."/>
        </authorList>
    </citation>
    <scope>NUCLEOTIDE SEQUENCE [LARGE SCALE GENOMIC DNA]</scope>
    <source>
        <strain evidence="2 3">DSM 19562</strain>
    </source>
</reference>
<dbReference type="InterPro" id="IPR052512">
    <property type="entry name" value="4CMD/NDH-1_regulator"/>
</dbReference>
<dbReference type="Pfam" id="PF02627">
    <property type="entry name" value="CMD"/>
    <property type="match status" value="1"/>
</dbReference>
<evidence type="ECO:0000259" key="1">
    <source>
        <dbReference type="Pfam" id="PF02627"/>
    </source>
</evidence>
<dbReference type="InterPro" id="IPR029032">
    <property type="entry name" value="AhpD-like"/>
</dbReference>
<dbReference type="PANTHER" id="PTHR33570">
    <property type="entry name" value="4-CARBOXYMUCONOLACTONE DECARBOXYLASE FAMILY PROTEIN"/>
    <property type="match status" value="1"/>
</dbReference>
<dbReference type="Gene3D" id="1.20.1290.10">
    <property type="entry name" value="AhpD-like"/>
    <property type="match status" value="1"/>
</dbReference>